<evidence type="ECO:0000313" key="2">
    <source>
        <dbReference type="EMBL" id="AWI07715.1"/>
    </source>
</evidence>
<keyword evidence="1" id="KW-0472">Membrane</keyword>
<dbReference type="EMBL" id="CP020953">
    <property type="protein sequence ID" value="AWI07715.1"/>
    <property type="molecule type" value="Genomic_DNA"/>
</dbReference>
<evidence type="ECO:0000313" key="3">
    <source>
        <dbReference type="Proteomes" id="UP000244910"/>
    </source>
</evidence>
<keyword evidence="3" id="KW-1185">Reference proteome</keyword>
<gene>
    <name evidence="2" type="ORF">B9W14_04825</name>
</gene>
<accession>A0A2U8DYZ1</accession>
<feature type="transmembrane region" description="Helical" evidence="1">
    <location>
        <begin position="84"/>
        <end position="105"/>
    </location>
</feature>
<name>A0A2U8DYZ1_9CLOT</name>
<proteinExistence type="predicted"/>
<keyword evidence="1" id="KW-1133">Transmembrane helix</keyword>
<dbReference type="OrthoDB" id="1787445at2"/>
<dbReference type="Proteomes" id="UP000244910">
    <property type="component" value="Chromosome"/>
</dbReference>
<evidence type="ECO:0000256" key="1">
    <source>
        <dbReference type="SAM" id="Phobius"/>
    </source>
</evidence>
<protein>
    <submittedName>
        <fullName evidence="2">Uncharacterized protein</fullName>
    </submittedName>
</protein>
<sequence length="118" mass="13796">MIFAIIAYLVRKLPIYFGVHTIISILIYIIVNVLINKIPIDESISSILSGIILLSVCEWINLFVLNDCLKINIQVMMNHPMMKILYMMPSLILFICLVWLLYLFVFKNKREDSKNVFN</sequence>
<dbReference type="KEGG" id="cdrk:B9W14_04825"/>
<keyword evidence="1" id="KW-0812">Transmembrane</keyword>
<dbReference type="AlphaFoldDB" id="A0A2U8DYZ1"/>
<organism evidence="2 3">
    <name type="scientific">Clostridium drakei</name>
    <dbReference type="NCBI Taxonomy" id="332101"/>
    <lineage>
        <taxon>Bacteria</taxon>
        <taxon>Bacillati</taxon>
        <taxon>Bacillota</taxon>
        <taxon>Clostridia</taxon>
        <taxon>Eubacteriales</taxon>
        <taxon>Clostridiaceae</taxon>
        <taxon>Clostridium</taxon>
    </lineage>
</organism>
<feature type="transmembrane region" description="Helical" evidence="1">
    <location>
        <begin position="47"/>
        <end position="64"/>
    </location>
</feature>
<reference evidence="3" key="1">
    <citation type="submission" date="2017-04" db="EMBL/GenBank/DDBJ databases">
        <authorList>
            <person name="Song Y."/>
            <person name="Cho B.-K."/>
        </authorList>
    </citation>
    <scope>NUCLEOTIDE SEQUENCE [LARGE SCALE GENOMIC DNA]</scope>
    <source>
        <strain evidence="3">SL1</strain>
    </source>
</reference>
<feature type="transmembrane region" description="Helical" evidence="1">
    <location>
        <begin position="15"/>
        <end position="35"/>
    </location>
</feature>